<comment type="caution">
    <text evidence="10">The sequence shown here is derived from an EMBL/GenBank/DDBJ whole genome shotgun (WGS) entry which is preliminary data.</text>
</comment>
<sequence length="298" mass="32533">MILRDPPHHLKLFFIMQGSIVPRVAPLICLVTAIALAVVLVDRFVQPLPHISLAATGVFGIALSLFLGFRNNAAYERWWEARKLWGGLVADMRSLGRESDLFLTDDILRRQFLRCAVLFTHLHRFALRGPDDHKALDQWAGEDPELVSLATPCAALNAANGILCDAAKAGTIDGFGRKALSERLASISLAQAGCERIRVTPLPFVYSLLVLRTSWLYCLAVPFALIESTGILAPVFAAVIAYVFFGLAAVTEELEHPFADRAHGLPLAAMTRTIEIALAERIGAPVPEPLKPQNGILV</sequence>
<evidence type="ECO:0000256" key="9">
    <source>
        <dbReference type="SAM" id="Phobius"/>
    </source>
</evidence>
<evidence type="ECO:0000256" key="8">
    <source>
        <dbReference type="ARBA" id="ARBA00034708"/>
    </source>
</evidence>
<dbReference type="EMBL" id="JALNMJ010000002">
    <property type="protein sequence ID" value="MCK7611450.1"/>
    <property type="molecule type" value="Genomic_DNA"/>
</dbReference>
<evidence type="ECO:0008006" key="12">
    <source>
        <dbReference type="Google" id="ProtNLM"/>
    </source>
</evidence>
<evidence type="ECO:0000256" key="3">
    <source>
        <dbReference type="ARBA" id="ARBA00022475"/>
    </source>
</evidence>
<feature type="transmembrane region" description="Helical" evidence="9">
    <location>
        <begin position="204"/>
        <end position="225"/>
    </location>
</feature>
<comment type="subcellular location">
    <subcellularLocation>
        <location evidence="1">Cell membrane</location>
        <topology evidence="1">Multi-pass membrane protein</topology>
    </subcellularLocation>
</comment>
<organism evidence="10 11">
    <name type="scientific">Roseibium sediminicola</name>
    <dbReference type="NCBI Taxonomy" id="2933272"/>
    <lineage>
        <taxon>Bacteria</taxon>
        <taxon>Pseudomonadati</taxon>
        <taxon>Pseudomonadota</taxon>
        <taxon>Alphaproteobacteria</taxon>
        <taxon>Hyphomicrobiales</taxon>
        <taxon>Stappiaceae</taxon>
        <taxon>Roseibium</taxon>
    </lineage>
</organism>
<keyword evidence="7 9" id="KW-0472">Membrane</keyword>
<feature type="transmembrane region" description="Helical" evidence="9">
    <location>
        <begin position="47"/>
        <end position="69"/>
    </location>
</feature>
<keyword evidence="3" id="KW-1003">Cell membrane</keyword>
<keyword evidence="5 9" id="KW-1133">Transmembrane helix</keyword>
<evidence type="ECO:0000256" key="5">
    <source>
        <dbReference type="ARBA" id="ARBA00022989"/>
    </source>
</evidence>
<dbReference type="PANTHER" id="PTHR33281:SF19">
    <property type="entry name" value="VOLTAGE-DEPENDENT ANION CHANNEL-FORMING PROTEIN YNEE"/>
    <property type="match status" value="1"/>
</dbReference>
<accession>A0ABT0GPU4</accession>
<dbReference type="Pfam" id="PF25539">
    <property type="entry name" value="Bestrophin_2"/>
    <property type="match status" value="1"/>
</dbReference>
<keyword evidence="2" id="KW-0813">Transport</keyword>
<evidence type="ECO:0000256" key="2">
    <source>
        <dbReference type="ARBA" id="ARBA00022448"/>
    </source>
</evidence>
<evidence type="ECO:0000256" key="7">
    <source>
        <dbReference type="ARBA" id="ARBA00023136"/>
    </source>
</evidence>
<comment type="similarity">
    <text evidence="8">Belongs to the anion channel-forming bestrophin (TC 1.A.46) family.</text>
</comment>
<evidence type="ECO:0000256" key="1">
    <source>
        <dbReference type="ARBA" id="ARBA00004651"/>
    </source>
</evidence>
<dbReference type="Proteomes" id="UP001431221">
    <property type="component" value="Unassembled WGS sequence"/>
</dbReference>
<keyword evidence="11" id="KW-1185">Reference proteome</keyword>
<dbReference type="PANTHER" id="PTHR33281">
    <property type="entry name" value="UPF0187 PROTEIN YNEE"/>
    <property type="match status" value="1"/>
</dbReference>
<evidence type="ECO:0000313" key="10">
    <source>
        <dbReference type="EMBL" id="MCK7611450.1"/>
    </source>
</evidence>
<gene>
    <name evidence="10" type="ORF">M0H32_04700</name>
</gene>
<evidence type="ECO:0000256" key="6">
    <source>
        <dbReference type="ARBA" id="ARBA00023065"/>
    </source>
</evidence>
<evidence type="ECO:0000256" key="4">
    <source>
        <dbReference type="ARBA" id="ARBA00022692"/>
    </source>
</evidence>
<keyword evidence="6" id="KW-0406">Ion transport</keyword>
<dbReference type="RefSeq" id="WP_248151337.1">
    <property type="nucleotide sequence ID" value="NZ_JALNMJ010000002.1"/>
</dbReference>
<name>A0ABT0GPU4_9HYPH</name>
<feature type="transmembrane region" description="Helical" evidence="9">
    <location>
        <begin position="20"/>
        <end position="41"/>
    </location>
</feature>
<evidence type="ECO:0000313" key="11">
    <source>
        <dbReference type="Proteomes" id="UP001431221"/>
    </source>
</evidence>
<protein>
    <recommendedName>
        <fullName evidence="12">Bestrophin, RFP-TM, chloride channel</fullName>
    </recommendedName>
</protein>
<dbReference type="InterPro" id="IPR044669">
    <property type="entry name" value="YneE/VCCN1/2-like"/>
</dbReference>
<keyword evidence="4 9" id="KW-0812">Transmembrane</keyword>
<reference evidence="10" key="1">
    <citation type="submission" date="2022-04" db="EMBL/GenBank/DDBJ databases">
        <title>Roseibium sp. CAU 1639 isolated from mud.</title>
        <authorList>
            <person name="Kim W."/>
        </authorList>
    </citation>
    <scope>NUCLEOTIDE SEQUENCE</scope>
    <source>
        <strain evidence="10">CAU 1639</strain>
    </source>
</reference>
<feature type="transmembrane region" description="Helical" evidence="9">
    <location>
        <begin position="231"/>
        <end position="251"/>
    </location>
</feature>
<proteinExistence type="inferred from homology"/>